<comment type="caution">
    <text evidence="1">The sequence shown here is derived from an EMBL/GenBank/DDBJ whole genome shotgun (WGS) entry which is preliminary data.</text>
</comment>
<keyword evidence="2" id="KW-1185">Reference proteome</keyword>
<dbReference type="SUPFAM" id="SSF53649">
    <property type="entry name" value="Alkaline phosphatase-like"/>
    <property type="match status" value="1"/>
</dbReference>
<name>A0A133VBK5_9EURY</name>
<evidence type="ECO:0000313" key="1">
    <source>
        <dbReference type="EMBL" id="KXB03833.1"/>
    </source>
</evidence>
<dbReference type="AlphaFoldDB" id="A0A133VBK5"/>
<proteinExistence type="predicted"/>
<evidence type="ECO:0000313" key="2">
    <source>
        <dbReference type="Proteomes" id="UP000070565"/>
    </source>
</evidence>
<dbReference type="PANTHER" id="PTHR10151:SF120">
    <property type="entry name" value="BIS(5'-ADENOSYL)-TRIPHOSPHATASE"/>
    <property type="match status" value="1"/>
</dbReference>
<gene>
    <name evidence="1" type="ORF">AKJ45_00220</name>
</gene>
<dbReference type="Gene3D" id="3.40.720.10">
    <property type="entry name" value="Alkaline Phosphatase, subunit A"/>
    <property type="match status" value="2"/>
</dbReference>
<dbReference type="PANTHER" id="PTHR10151">
    <property type="entry name" value="ECTONUCLEOTIDE PYROPHOSPHATASE/PHOSPHODIESTERASE"/>
    <property type="match status" value="1"/>
</dbReference>
<dbReference type="Pfam" id="PF01663">
    <property type="entry name" value="Phosphodiest"/>
    <property type="match status" value="1"/>
</dbReference>
<organism evidence="1 2">
    <name type="scientific">candidate division MSBL1 archaeon SCGC-AAA261F19</name>
    <dbReference type="NCBI Taxonomy" id="1698275"/>
    <lineage>
        <taxon>Archaea</taxon>
        <taxon>Methanobacteriati</taxon>
        <taxon>Methanobacteriota</taxon>
        <taxon>candidate division MSBL1</taxon>
    </lineage>
</organism>
<dbReference type="GO" id="GO:0016787">
    <property type="term" value="F:hydrolase activity"/>
    <property type="evidence" value="ECO:0007669"/>
    <property type="project" value="UniProtKB-ARBA"/>
</dbReference>
<dbReference type="Proteomes" id="UP000070565">
    <property type="component" value="Unassembled WGS sequence"/>
</dbReference>
<protein>
    <recommendedName>
        <fullName evidence="3">Nucleotide pyrophosphatase</fullName>
    </recommendedName>
</protein>
<accession>A0A133VBK5</accession>
<reference evidence="1 2" key="1">
    <citation type="journal article" date="2016" name="Sci. Rep.">
        <title>Metabolic traits of an uncultured archaeal lineage -MSBL1- from brine pools of the Red Sea.</title>
        <authorList>
            <person name="Mwirichia R."/>
            <person name="Alam I."/>
            <person name="Rashid M."/>
            <person name="Vinu M."/>
            <person name="Ba-Alawi W."/>
            <person name="Anthony Kamau A."/>
            <person name="Kamanda Ngugi D."/>
            <person name="Goker M."/>
            <person name="Klenk H.P."/>
            <person name="Bajic V."/>
            <person name="Stingl U."/>
        </authorList>
    </citation>
    <scope>NUCLEOTIDE SEQUENCE [LARGE SCALE GENOMIC DNA]</scope>
    <source>
        <strain evidence="1">SCGC-AAA261F19</strain>
    </source>
</reference>
<dbReference type="InterPro" id="IPR017850">
    <property type="entry name" value="Alkaline_phosphatase_core_sf"/>
</dbReference>
<sequence length="485" mass="55619">MRGEKRGSRKILVGGLDGATWRLIKPWIERGELPYLKEIIKRSAYGKLKSTFPTSTAPAWTALTSGKNPGKHGYFNFLDQNEILSSNDVKTERIWNILSDKGRKCAVVNVPITYPPEKINGVMISSFLTPSRKKDFTHPPRLAEKLRKMDYKIAVELENFGPRMREPDGLKEIFKKEVKVLNKRCNLISQLLAEEEWDFFIFNLKEIDEVQHLFWDRKDIMLKFWKRVDRNLKKIITSFKEGCLGTNSKPFIFLVSDHGFGSRPSKTFNIRYLLEKMGYIEGATVKSKSSALAERLVGNLSEKVPLLRDLGEMLKALRNNQTTKAPKKHLTPEVEYVNWGHSGGIRINSDEREERIKHKLTKVLKNLRDPNTGVKVIKWVKTREELYSGKFAKKAPEINILPNSPPYRVGFSPIPKMIYKSNIGIPGWHGVHFNGIFIGKGPNIRQGSRLPNMCITDLVPTILYLYGEPIPEDIDGRVLTEIFKE</sequence>
<evidence type="ECO:0008006" key="3">
    <source>
        <dbReference type="Google" id="ProtNLM"/>
    </source>
</evidence>
<dbReference type="InterPro" id="IPR002591">
    <property type="entry name" value="Phosphodiest/P_Trfase"/>
</dbReference>
<dbReference type="EMBL" id="LHXZ01000002">
    <property type="protein sequence ID" value="KXB03833.1"/>
    <property type="molecule type" value="Genomic_DNA"/>
</dbReference>